<reference evidence="2 3" key="1">
    <citation type="journal article" date="2012" name="Nat. Biotechnol.">
        <title>Draft genome sequence of pigeonpea (Cajanus cajan), an orphan legume crop of resource-poor farmers.</title>
        <authorList>
            <person name="Varshney R.K."/>
            <person name="Chen W."/>
            <person name="Li Y."/>
            <person name="Bharti A.K."/>
            <person name="Saxena R.K."/>
            <person name="Schlueter J.A."/>
            <person name="Donoghue M.T."/>
            <person name="Azam S."/>
            <person name="Fan G."/>
            <person name="Whaley A.M."/>
            <person name="Farmer A.D."/>
            <person name="Sheridan J."/>
            <person name="Iwata A."/>
            <person name="Tuteja R."/>
            <person name="Penmetsa R.V."/>
            <person name="Wu W."/>
            <person name="Upadhyaya H.D."/>
            <person name="Yang S.P."/>
            <person name="Shah T."/>
            <person name="Saxena K.B."/>
            <person name="Michael T."/>
            <person name="McCombie W.R."/>
            <person name="Yang B."/>
            <person name="Zhang G."/>
            <person name="Yang H."/>
            <person name="Wang J."/>
            <person name="Spillane C."/>
            <person name="Cook D.R."/>
            <person name="May G.D."/>
            <person name="Xu X."/>
            <person name="Jackson S.A."/>
        </authorList>
    </citation>
    <scope>NUCLEOTIDE SEQUENCE [LARGE SCALE GENOMIC DNA]</scope>
    <source>
        <strain evidence="3">cv. Asha</strain>
    </source>
</reference>
<protein>
    <submittedName>
        <fullName evidence="2">UPF0481 protein At3g47200 family</fullName>
    </submittedName>
</protein>
<dbReference type="EMBL" id="CM003609">
    <property type="protein sequence ID" value="KYP63501.1"/>
    <property type="molecule type" value="Genomic_DNA"/>
</dbReference>
<dbReference type="PANTHER" id="PTHR31170:SF20">
    <property type="entry name" value="DUF247 DOMAIN PROTEIN"/>
    <property type="match status" value="1"/>
</dbReference>
<evidence type="ECO:0000313" key="3">
    <source>
        <dbReference type="Proteomes" id="UP000075243"/>
    </source>
</evidence>
<evidence type="ECO:0000313" key="2">
    <source>
        <dbReference type="EMBL" id="KYP63501.1"/>
    </source>
</evidence>
<sequence>MDSDTDTDLDTWLDATTVLLESIHKNDCQPHSIPIVPEELGKWSKKEYEPKVVSIGHRFKGRKELLPMEEIKFRCMMHLLNRTASIFQNEILKDCMRVILTLDAAVRTSYGEQIDLDSYSLATIVLHGACFLLELFISQSVEWNSKLQLEYHTLPPSPAAQLGNIELILSDLTLLENQIPFFLLHNVFAVVFPHLVLRDNSFSGKIYLSITQDLALSLFGYSRDSSSISIPDPIDASHILQLVHSFILNPQSHHGSCVIDIEVNVNKQIEPKFCATRLLAAAGVTIVKTEDNSIIPKFSSRNGVLEVPPLHITQTMEATWRNFIAWELHTTRWKKSVGRDLFTVRALLYNDLICCASDVQLLKNKGIIVDELGMSNHHLMDLLRSITNGVDRALVDSTYWNMIHALNTYNATNCVIGFPIIVWHYLSRFSEWLYGLNKFLRRGYNFAAALITLLTAIQTCYTILSYHYPKNNYFFFIQFMLFK</sequence>
<dbReference type="InterPro" id="IPR004158">
    <property type="entry name" value="DUF247_pln"/>
</dbReference>
<keyword evidence="3" id="KW-1185">Reference proteome</keyword>
<name>A0A151T8Y5_CAJCA</name>
<organism evidence="2 3">
    <name type="scientific">Cajanus cajan</name>
    <name type="common">Pigeon pea</name>
    <name type="synonym">Cajanus indicus</name>
    <dbReference type="NCBI Taxonomy" id="3821"/>
    <lineage>
        <taxon>Eukaryota</taxon>
        <taxon>Viridiplantae</taxon>
        <taxon>Streptophyta</taxon>
        <taxon>Embryophyta</taxon>
        <taxon>Tracheophyta</taxon>
        <taxon>Spermatophyta</taxon>
        <taxon>Magnoliopsida</taxon>
        <taxon>eudicotyledons</taxon>
        <taxon>Gunneridae</taxon>
        <taxon>Pentapetalae</taxon>
        <taxon>rosids</taxon>
        <taxon>fabids</taxon>
        <taxon>Fabales</taxon>
        <taxon>Fabaceae</taxon>
        <taxon>Papilionoideae</taxon>
        <taxon>50 kb inversion clade</taxon>
        <taxon>NPAAA clade</taxon>
        <taxon>indigoferoid/millettioid clade</taxon>
        <taxon>Phaseoleae</taxon>
        <taxon>Cajanus</taxon>
    </lineage>
</organism>
<dbReference type="STRING" id="3821.A0A151T8Y5"/>
<dbReference type="AlphaFoldDB" id="A0A151T8Y5"/>
<dbReference type="PANTHER" id="PTHR31170">
    <property type="entry name" value="BNAC04G53230D PROTEIN"/>
    <property type="match status" value="1"/>
</dbReference>
<keyword evidence="1" id="KW-0472">Membrane</keyword>
<dbReference type="Gramene" id="C.cajan_17557.t">
    <property type="protein sequence ID" value="C.cajan_17557.t.cds1"/>
    <property type="gene ID" value="C.cajan_17557"/>
</dbReference>
<keyword evidence="1" id="KW-0812">Transmembrane</keyword>
<evidence type="ECO:0000256" key="1">
    <source>
        <dbReference type="SAM" id="Phobius"/>
    </source>
</evidence>
<dbReference type="Pfam" id="PF03140">
    <property type="entry name" value="DUF247"/>
    <property type="match status" value="1"/>
</dbReference>
<proteinExistence type="predicted"/>
<dbReference type="OrthoDB" id="1416955at2759"/>
<gene>
    <name evidence="2" type="ORF">KK1_018078</name>
</gene>
<accession>A0A151T8Y5</accession>
<feature type="transmembrane region" description="Helical" evidence="1">
    <location>
        <begin position="446"/>
        <end position="464"/>
    </location>
</feature>
<dbReference type="OMA" id="QMEEIKW"/>
<keyword evidence="1" id="KW-1133">Transmembrane helix</keyword>
<dbReference type="Proteomes" id="UP000075243">
    <property type="component" value="Chromosome 7"/>
</dbReference>